<feature type="compositionally biased region" description="Polar residues" evidence="1">
    <location>
        <begin position="24"/>
        <end position="37"/>
    </location>
</feature>
<dbReference type="EMBL" id="BPLQ01013281">
    <property type="protein sequence ID" value="GIY71052.1"/>
    <property type="molecule type" value="Genomic_DNA"/>
</dbReference>
<organism evidence="2 3">
    <name type="scientific">Caerostris darwini</name>
    <dbReference type="NCBI Taxonomy" id="1538125"/>
    <lineage>
        <taxon>Eukaryota</taxon>
        <taxon>Metazoa</taxon>
        <taxon>Ecdysozoa</taxon>
        <taxon>Arthropoda</taxon>
        <taxon>Chelicerata</taxon>
        <taxon>Arachnida</taxon>
        <taxon>Araneae</taxon>
        <taxon>Araneomorphae</taxon>
        <taxon>Entelegynae</taxon>
        <taxon>Araneoidea</taxon>
        <taxon>Araneidae</taxon>
        <taxon>Caerostris</taxon>
    </lineage>
</organism>
<sequence length="37" mass="3947">MPPQASGDGNEVDMTEYPPLSSEDILSQKANGNDNPK</sequence>
<dbReference type="Proteomes" id="UP001054837">
    <property type="component" value="Unassembled WGS sequence"/>
</dbReference>
<comment type="caution">
    <text evidence="2">The sequence shown here is derived from an EMBL/GenBank/DDBJ whole genome shotgun (WGS) entry which is preliminary data.</text>
</comment>
<evidence type="ECO:0000313" key="2">
    <source>
        <dbReference type="EMBL" id="GIY71052.1"/>
    </source>
</evidence>
<protein>
    <submittedName>
        <fullName evidence="2">Uncharacterized protein</fullName>
    </submittedName>
</protein>
<feature type="non-terminal residue" evidence="2">
    <location>
        <position position="37"/>
    </location>
</feature>
<keyword evidence="3" id="KW-1185">Reference proteome</keyword>
<feature type="region of interest" description="Disordered" evidence="1">
    <location>
        <begin position="1"/>
        <end position="37"/>
    </location>
</feature>
<reference evidence="2 3" key="1">
    <citation type="submission" date="2021-06" db="EMBL/GenBank/DDBJ databases">
        <title>Caerostris darwini draft genome.</title>
        <authorList>
            <person name="Kono N."/>
            <person name="Arakawa K."/>
        </authorList>
    </citation>
    <scope>NUCLEOTIDE SEQUENCE [LARGE SCALE GENOMIC DNA]</scope>
</reference>
<dbReference type="AlphaFoldDB" id="A0AAV4VLE8"/>
<evidence type="ECO:0000256" key="1">
    <source>
        <dbReference type="SAM" id="MobiDB-lite"/>
    </source>
</evidence>
<evidence type="ECO:0000313" key="3">
    <source>
        <dbReference type="Proteomes" id="UP001054837"/>
    </source>
</evidence>
<name>A0AAV4VLE8_9ARAC</name>
<proteinExistence type="predicted"/>
<accession>A0AAV4VLE8</accession>
<gene>
    <name evidence="2" type="ORF">CDAR_504481</name>
</gene>